<feature type="domain" description="Methyltransferase" evidence="1">
    <location>
        <begin position="91"/>
        <end position="205"/>
    </location>
</feature>
<dbReference type="Pfam" id="PF13847">
    <property type="entry name" value="Methyltransf_31"/>
    <property type="match status" value="1"/>
</dbReference>
<evidence type="ECO:0000259" key="1">
    <source>
        <dbReference type="Pfam" id="PF13847"/>
    </source>
</evidence>
<reference evidence="2 3" key="1">
    <citation type="submission" date="2013-11" db="EMBL/GenBank/DDBJ databases">
        <title>Single cell genomics of uncultured Tannerella BU063 (oral taxon 286).</title>
        <authorList>
            <person name="Beall C.J."/>
            <person name="Campbell A.G."/>
            <person name="Griffen A.L."/>
            <person name="Podar M."/>
            <person name="Leys E.J."/>
        </authorList>
    </citation>
    <scope>NUCLEOTIDE SEQUENCE [LARGE SCALE GENOMIC DNA]</scope>
    <source>
        <strain evidence="2">Cell 2</strain>
    </source>
</reference>
<gene>
    <name evidence="2" type="ORF">N425_07565</name>
</gene>
<organism evidence="2 3">
    <name type="scientific">Tannerella sp. oral taxon BU063 isolate Cell 2</name>
    <dbReference type="NCBI Taxonomy" id="1411148"/>
    <lineage>
        <taxon>Bacteria</taxon>
        <taxon>Pseudomonadati</taxon>
        <taxon>Bacteroidota</taxon>
        <taxon>Bacteroidia</taxon>
        <taxon>Bacteroidales</taxon>
        <taxon>Tannerellaceae</taxon>
        <taxon>Tannerella</taxon>
    </lineage>
</organism>
<protein>
    <recommendedName>
        <fullName evidence="1">Methyltransferase domain-containing protein</fullName>
    </recommendedName>
</protein>
<dbReference type="AlphaFoldDB" id="W2C4A1"/>
<dbReference type="EMBL" id="AYUF01000429">
    <property type="protein sequence ID" value="ETK01893.1"/>
    <property type="molecule type" value="Genomic_DNA"/>
</dbReference>
<accession>W2C4A1</accession>
<dbReference type="Proteomes" id="UP000018837">
    <property type="component" value="Unassembled WGS sequence"/>
</dbReference>
<sequence length="327" mass="37961">MTRLITIEDFTDVYVKLRQRGARFLLSKLSLDRKRRSVSAFDASLEHTSNWWEIPLVKERWNRMITGDAHMTFEEYTIDRYLSQMVAPLRVLSPGSGYCQHELAMADNPLFGEIVCLDINQGNLDDAAARARECGLSNLTFHCGDIEGFDFTHERFDLVMFNNSLHHFRNVRRLLGSLIPQCLKPTGLLLVYEYVGPTRFQLPSTQIHAINEAIRLIEKPLRQRYRTSTYKTHYYGSGLLRMVMADPSEAVDSASILPALHAFYDTIEERPFGGNILPYALKDLAFHFVRPDERATETLHRLFRFEDEYIRTHQSDYVFGLYRPKRG</sequence>
<dbReference type="PATRIC" id="fig|1411148.3.peg.1165"/>
<dbReference type="InterPro" id="IPR029063">
    <property type="entry name" value="SAM-dependent_MTases_sf"/>
</dbReference>
<dbReference type="InterPro" id="IPR025714">
    <property type="entry name" value="Methyltranfer_dom"/>
</dbReference>
<comment type="caution">
    <text evidence="2">The sequence shown here is derived from an EMBL/GenBank/DDBJ whole genome shotgun (WGS) entry which is preliminary data.</text>
</comment>
<dbReference type="SUPFAM" id="SSF53335">
    <property type="entry name" value="S-adenosyl-L-methionine-dependent methyltransferases"/>
    <property type="match status" value="1"/>
</dbReference>
<evidence type="ECO:0000313" key="2">
    <source>
        <dbReference type="EMBL" id="ETK01893.1"/>
    </source>
</evidence>
<evidence type="ECO:0000313" key="3">
    <source>
        <dbReference type="Proteomes" id="UP000018837"/>
    </source>
</evidence>
<proteinExistence type="predicted"/>
<dbReference type="Gene3D" id="3.40.50.150">
    <property type="entry name" value="Vaccinia Virus protein VP39"/>
    <property type="match status" value="1"/>
</dbReference>
<dbReference type="CDD" id="cd02440">
    <property type="entry name" value="AdoMet_MTases"/>
    <property type="match status" value="1"/>
</dbReference>
<name>W2C4A1_9BACT</name>